<keyword evidence="8" id="KW-0472">Membrane</keyword>
<keyword evidence="6" id="KW-0393">Immunoglobulin domain</keyword>
<evidence type="ECO:0000313" key="10">
    <source>
        <dbReference type="EMBL" id="CAD7011329.1"/>
    </source>
</evidence>
<dbReference type="InterPro" id="IPR000372">
    <property type="entry name" value="LRRNT"/>
</dbReference>
<feature type="compositionally biased region" description="Basic residues" evidence="7">
    <location>
        <begin position="88"/>
        <end position="97"/>
    </location>
</feature>
<keyword evidence="8" id="KW-0812">Transmembrane</keyword>
<dbReference type="SMART" id="SM00408">
    <property type="entry name" value="IGc2"/>
    <property type="match status" value="3"/>
</dbReference>
<dbReference type="SUPFAM" id="SSF52058">
    <property type="entry name" value="L domain-like"/>
    <property type="match status" value="2"/>
</dbReference>
<feature type="compositionally biased region" description="Low complexity" evidence="7">
    <location>
        <begin position="73"/>
        <end position="84"/>
    </location>
</feature>
<dbReference type="FunFam" id="3.80.10.10:FF:001164">
    <property type="entry name" value="GH01279p"/>
    <property type="match status" value="1"/>
</dbReference>
<sequence length="1555" mass="170836">MQSHLLVYELQQQQQKHEYEDEHTRQRQRQRERGARRTSTSWQWRATEASSETITHSSSNKQTNDNSNKDESSSSSSTACSSSNWHAKIAKQRRRGKMPIATQIKHENDSANYCNFNKINRRLLIVAAVACLLLITLTAAATTTATTAAANTIATATTMIIAVATTTTKATTASSLLSDTTTIATFALYLAPLSLIGHMHFAFAAAAAVPAPSPLSALQQQRQLQQQQLFAMLTKNGQGNAGDELITGDAGGRTGAGVVAGGEDVPTRALAAGFIPKHLLASDEVDNADTSMETAGFVADDGQRYEKAVKAQATASVNNNKAAGIVNDSNGGGRLFGVGAPSACPTECKCLDAYFDCDDKLLDRVPTLPGYVQRLDLVGNKLNNTSVLQIANLTELIQLTLKRNQLEIVPVFVGLGALKQLNLANNRIQRINSEALEALPKLKTLDLSRNFIHALEPSFFPPSNRLAHLILNSNEISNIDEDAFLHLGELFYLEMNNNHLGILPAGVFRTLHKLRKLSLNNNQLEINWSTFKGLSSLQKLFLKSNNIRALQDGVFYVMHAIETIELDHNGITSLGRQGLYNLTKLHHLSLSNNSISRIESDTWEFTQSLISLDLSHNNISEFKPQHLDCLKRLRHLNLGHNKIQYLADNTFECVKNLEDLNMRRNKLAWIIEDPGASPPFKVLRKLKKLDLYGNNLKQIVSKSLSGLGSLESLNLGGNALATIQAGAFDHMPRLQKLSFKSLNFICDCELMWFQRWLRRYKQSAVGAQVQSDNAVCGYPEELFDHQLLALSTSDLACVNSPKPNIIQEPSSQLTVKGANITMECIGISPTAASLAAADELKIKWRHDNQNIRERERSHFTATHPSGTSSNGGSYSTTETRIRQDHATNETTIIGYLRLYNVSYANAGRYQCVISNAFGTTYSQRFKVSIGIHPTFLQVPSNLTIDSGETARLVCSATGDPVPEIALQKFGGSDFPAATERRLQVIREENAFVITNAKPIDTGIYTCTAESAAGEIKVNATLVVNDKPQPKIPVVKKETAVGESSVLQCLSELAADLTQPHREWFKDNKPFHLGTMSADSERFFFTSEHELLVIVNTESADAGHYRCEISDNSKTYTVQTELIVVKEELSQNVIFFGAVIVAALCVLIIALVVFALCLHQRRKAYKRRQRDACQNANSTSGAPSGLLSGSVGLIGGGARIASTSTQVLNNSRCSALDQTQLTTLNRTLLRDLQRQRPSSYADYAVNTANGDDDIENEDLAHDDFENGRQHQNLIVTHTPNYQQLLQQRDDINNEDYDTHFSLPYLKRISLPDNAGVGGDHTQDHLSSKDSGNGSDTAVKRSIDDFTTTALLPSASTNLQHNALDCATTPVNETTPTLEHHYNACHPNVQENSYPTDDGGDLDDADLLYAATHALGVSECDVELLDFDRHRAATMRIDDKDLQVTRETNADDDTDVANERSLFLLKTNLMHNDNTSERNNIGSERQRGYDRLPTTSKIHHFAVNNSRNSFDDGERKATSTDTAALATNLGILSGNCKANLSTANATNTAAHAQTVDI</sequence>
<keyword evidence="5" id="KW-0325">Glycoprotein</keyword>
<dbReference type="Gene3D" id="3.80.10.10">
    <property type="entry name" value="Ribonuclease Inhibitor"/>
    <property type="match status" value="4"/>
</dbReference>
<feature type="region of interest" description="Disordered" evidence="7">
    <location>
        <begin position="856"/>
        <end position="878"/>
    </location>
</feature>
<dbReference type="PROSITE" id="PS51450">
    <property type="entry name" value="LRR"/>
    <property type="match status" value="6"/>
</dbReference>
<gene>
    <name evidence="10" type="ORF">CCAP1982_LOCUS19434</name>
</gene>
<evidence type="ECO:0000256" key="7">
    <source>
        <dbReference type="SAM" id="MobiDB-lite"/>
    </source>
</evidence>
<dbReference type="InterPro" id="IPR013783">
    <property type="entry name" value="Ig-like_fold"/>
</dbReference>
<dbReference type="SMART" id="SM00082">
    <property type="entry name" value="LRRCT"/>
    <property type="match status" value="1"/>
</dbReference>
<feature type="region of interest" description="Disordered" evidence="7">
    <location>
        <begin position="12"/>
        <end position="97"/>
    </location>
</feature>
<feature type="domain" description="Ig-like" evidence="9">
    <location>
        <begin position="1029"/>
        <end position="1116"/>
    </location>
</feature>
<evidence type="ECO:0000256" key="2">
    <source>
        <dbReference type="ARBA" id="ARBA00022729"/>
    </source>
</evidence>
<dbReference type="InterPro" id="IPR003591">
    <property type="entry name" value="Leu-rich_rpt_typical-subtyp"/>
</dbReference>
<feature type="transmembrane region" description="Helical" evidence="8">
    <location>
        <begin position="1132"/>
        <end position="1157"/>
    </location>
</feature>
<dbReference type="InterPro" id="IPR036179">
    <property type="entry name" value="Ig-like_dom_sf"/>
</dbReference>
<dbReference type="GO" id="GO:0071944">
    <property type="term" value="C:cell periphery"/>
    <property type="evidence" value="ECO:0007669"/>
    <property type="project" value="UniProtKB-ARBA"/>
</dbReference>
<evidence type="ECO:0000313" key="11">
    <source>
        <dbReference type="Proteomes" id="UP000606786"/>
    </source>
</evidence>
<dbReference type="SUPFAM" id="SSF48726">
    <property type="entry name" value="Immunoglobulin"/>
    <property type="match status" value="3"/>
</dbReference>
<dbReference type="PANTHER" id="PTHR45842:SF21">
    <property type="entry name" value="IG-LIKE DOMAIN-CONTAINING PROTEIN"/>
    <property type="match status" value="1"/>
</dbReference>
<organism evidence="10 11">
    <name type="scientific">Ceratitis capitata</name>
    <name type="common">Mediterranean fruit fly</name>
    <name type="synonym">Tephritis capitata</name>
    <dbReference type="NCBI Taxonomy" id="7213"/>
    <lineage>
        <taxon>Eukaryota</taxon>
        <taxon>Metazoa</taxon>
        <taxon>Ecdysozoa</taxon>
        <taxon>Arthropoda</taxon>
        <taxon>Hexapoda</taxon>
        <taxon>Insecta</taxon>
        <taxon>Pterygota</taxon>
        <taxon>Neoptera</taxon>
        <taxon>Endopterygota</taxon>
        <taxon>Diptera</taxon>
        <taxon>Brachycera</taxon>
        <taxon>Muscomorpha</taxon>
        <taxon>Tephritoidea</taxon>
        <taxon>Tephritidae</taxon>
        <taxon>Ceratitis</taxon>
        <taxon>Ceratitis</taxon>
    </lineage>
</organism>
<keyword evidence="1" id="KW-0433">Leucine-rich repeat</keyword>
<name>A0A811VAZ6_CERCA</name>
<dbReference type="Proteomes" id="UP000606786">
    <property type="component" value="Unassembled WGS sequence"/>
</dbReference>
<dbReference type="SMART" id="SM00013">
    <property type="entry name" value="LRRNT"/>
    <property type="match status" value="1"/>
</dbReference>
<evidence type="ECO:0000259" key="9">
    <source>
        <dbReference type="PROSITE" id="PS50835"/>
    </source>
</evidence>
<dbReference type="SMART" id="SM00369">
    <property type="entry name" value="LRR_TYP"/>
    <property type="match status" value="13"/>
</dbReference>
<dbReference type="PROSITE" id="PS50835">
    <property type="entry name" value="IG_LIKE"/>
    <property type="match status" value="3"/>
</dbReference>
<protein>
    <submittedName>
        <fullName evidence="10">(Mediterranean fruit fly) hypothetical protein</fullName>
    </submittedName>
</protein>
<feature type="compositionally biased region" description="Basic and acidic residues" evidence="7">
    <location>
        <begin position="15"/>
        <end position="35"/>
    </location>
</feature>
<evidence type="ECO:0000256" key="4">
    <source>
        <dbReference type="ARBA" id="ARBA00023157"/>
    </source>
</evidence>
<feature type="region of interest" description="Disordered" evidence="7">
    <location>
        <begin position="1312"/>
        <end position="1337"/>
    </location>
</feature>
<evidence type="ECO:0000256" key="8">
    <source>
        <dbReference type="SAM" id="Phobius"/>
    </source>
</evidence>
<dbReference type="Pfam" id="PF07679">
    <property type="entry name" value="I-set"/>
    <property type="match status" value="1"/>
</dbReference>
<feature type="transmembrane region" description="Helical" evidence="8">
    <location>
        <begin position="123"/>
        <end position="142"/>
    </location>
</feature>
<keyword evidence="4" id="KW-1015">Disulfide bond</keyword>
<feature type="transmembrane region" description="Helical" evidence="8">
    <location>
        <begin position="186"/>
        <end position="209"/>
    </location>
</feature>
<feature type="domain" description="Ig-like" evidence="9">
    <location>
        <begin position="803"/>
        <end position="928"/>
    </location>
</feature>
<dbReference type="Gene3D" id="2.60.40.10">
    <property type="entry name" value="Immunoglobulins"/>
    <property type="match status" value="3"/>
</dbReference>
<dbReference type="InterPro" id="IPR000483">
    <property type="entry name" value="Cys-rich_flank_reg_C"/>
</dbReference>
<dbReference type="InterPro" id="IPR007110">
    <property type="entry name" value="Ig-like_dom"/>
</dbReference>
<keyword evidence="11" id="KW-1185">Reference proteome</keyword>
<proteinExistence type="predicted"/>
<evidence type="ECO:0000256" key="1">
    <source>
        <dbReference type="ARBA" id="ARBA00022614"/>
    </source>
</evidence>
<feature type="compositionally biased region" description="Low complexity" evidence="7">
    <location>
        <begin position="865"/>
        <end position="877"/>
    </location>
</feature>
<keyword evidence="3" id="KW-0677">Repeat</keyword>
<keyword evidence="2" id="KW-0732">Signal</keyword>
<dbReference type="InterPro" id="IPR013098">
    <property type="entry name" value="Ig_I-set"/>
</dbReference>
<feature type="domain" description="Ig-like" evidence="9">
    <location>
        <begin position="933"/>
        <end position="1022"/>
    </location>
</feature>
<accession>A0A811VAZ6</accession>
<dbReference type="SMART" id="SM00365">
    <property type="entry name" value="LRR_SD22"/>
    <property type="match status" value="5"/>
</dbReference>
<dbReference type="SMART" id="SM00409">
    <property type="entry name" value="IG"/>
    <property type="match status" value="3"/>
</dbReference>
<reference evidence="10" key="1">
    <citation type="submission" date="2020-11" db="EMBL/GenBank/DDBJ databases">
        <authorList>
            <person name="Whitehead M."/>
        </authorList>
    </citation>
    <scope>NUCLEOTIDE SEQUENCE</scope>
    <source>
        <strain evidence="10">EGII</strain>
    </source>
</reference>
<evidence type="ECO:0000256" key="6">
    <source>
        <dbReference type="ARBA" id="ARBA00023319"/>
    </source>
</evidence>
<dbReference type="InterPro" id="IPR003599">
    <property type="entry name" value="Ig_sub"/>
</dbReference>
<keyword evidence="8" id="KW-1133">Transmembrane helix</keyword>
<evidence type="ECO:0000256" key="5">
    <source>
        <dbReference type="ARBA" id="ARBA00023180"/>
    </source>
</evidence>
<dbReference type="FunFam" id="2.60.40.10:FF:000032">
    <property type="entry name" value="palladin isoform X1"/>
    <property type="match status" value="1"/>
</dbReference>
<evidence type="ECO:0000256" key="3">
    <source>
        <dbReference type="ARBA" id="ARBA00022737"/>
    </source>
</evidence>
<dbReference type="InterPro" id="IPR050467">
    <property type="entry name" value="LRFN"/>
</dbReference>
<dbReference type="PANTHER" id="PTHR45842">
    <property type="entry name" value="SYNAPTIC ADHESION-LIKE MOLECULE SALM"/>
    <property type="match status" value="1"/>
</dbReference>
<dbReference type="Pfam" id="PF13855">
    <property type="entry name" value="LRR_8"/>
    <property type="match status" value="5"/>
</dbReference>
<dbReference type="EMBL" id="CAJHJT010000056">
    <property type="protein sequence ID" value="CAD7011329.1"/>
    <property type="molecule type" value="Genomic_DNA"/>
</dbReference>
<dbReference type="InterPro" id="IPR001611">
    <property type="entry name" value="Leu-rich_rpt"/>
</dbReference>
<comment type="caution">
    <text evidence="10">The sequence shown here is derived from an EMBL/GenBank/DDBJ whole genome shotgun (WGS) entry which is preliminary data.</text>
</comment>
<dbReference type="InterPro" id="IPR032675">
    <property type="entry name" value="LRR_dom_sf"/>
</dbReference>
<dbReference type="OrthoDB" id="5917255at2759"/>
<dbReference type="InterPro" id="IPR003598">
    <property type="entry name" value="Ig_sub2"/>
</dbReference>
<feature type="compositionally biased region" description="Polar residues" evidence="7">
    <location>
        <begin position="38"/>
        <end position="63"/>
    </location>
</feature>